<dbReference type="Proteomes" id="UP000236413">
    <property type="component" value="Unassembled WGS sequence"/>
</dbReference>
<proteinExistence type="predicted"/>
<reference evidence="2 3" key="1">
    <citation type="submission" date="2018-04" db="EMBL/GenBank/DDBJ databases">
        <title>Chryseobacterium oncorhynchi 701B-08T from rainbow trout, and Chryseobacterium viscerum 687B-08T from diseased fish.</title>
        <authorList>
            <person name="Jeong J.-J."/>
            <person name="Lee Y.J."/>
            <person name="Pathiraja D."/>
            <person name="Park B."/>
            <person name="Choi I.-G."/>
            <person name="Kim K.D."/>
        </authorList>
    </citation>
    <scope>NUCLEOTIDE SEQUENCE [LARGE SCALE GENOMIC DNA]</scope>
    <source>
        <strain evidence="2 3">687B-08</strain>
    </source>
</reference>
<evidence type="ECO:0000313" key="2">
    <source>
        <dbReference type="EMBL" id="PWN65329.1"/>
    </source>
</evidence>
<comment type="caution">
    <text evidence="2">The sequence shown here is derived from an EMBL/GenBank/DDBJ whole genome shotgun (WGS) entry which is preliminary data.</text>
</comment>
<dbReference type="AlphaFoldDB" id="A0A316WW08"/>
<evidence type="ECO:0000256" key="1">
    <source>
        <dbReference type="SAM" id="Coils"/>
    </source>
</evidence>
<evidence type="ECO:0000313" key="3">
    <source>
        <dbReference type="Proteomes" id="UP000236413"/>
    </source>
</evidence>
<gene>
    <name evidence="2" type="ORF">C1634_000890</name>
</gene>
<name>A0A316WW08_9FLAO</name>
<dbReference type="EMBL" id="PPEG02000001">
    <property type="protein sequence ID" value="PWN65329.1"/>
    <property type="molecule type" value="Genomic_DNA"/>
</dbReference>
<keyword evidence="1" id="KW-0175">Coiled coil</keyword>
<protein>
    <submittedName>
        <fullName evidence="2">Uncharacterized protein</fullName>
    </submittedName>
</protein>
<accession>A0A316WW08</accession>
<feature type="coiled-coil region" evidence="1">
    <location>
        <begin position="69"/>
        <end position="96"/>
    </location>
</feature>
<sequence>MYILKSLVSGTWSWGDFTRSLLTGAITAAGAEELTGKISASCFQGAVIGRAVATLNKGINQLFNHPMENKKLELKKADIQKLIEALLSELEKLNDSTSFAFDNDLYWNITNEELYDPYKDPKELTMGSLIEDWEFLQKVLDGKREIIDYDLYKIASLLRFLGKSMIITKAQNIGDS</sequence>
<organism evidence="2 3">
    <name type="scientific">Chryseobacterium viscerum</name>
    <dbReference type="NCBI Taxonomy" id="1037377"/>
    <lineage>
        <taxon>Bacteria</taxon>
        <taxon>Pseudomonadati</taxon>
        <taxon>Bacteroidota</taxon>
        <taxon>Flavobacteriia</taxon>
        <taxon>Flavobacteriales</taxon>
        <taxon>Weeksellaceae</taxon>
        <taxon>Chryseobacterium group</taxon>
        <taxon>Chryseobacterium</taxon>
    </lineage>
</organism>